<evidence type="ECO:0000313" key="2">
    <source>
        <dbReference type="Proteomes" id="UP000515123"/>
    </source>
</evidence>
<dbReference type="RefSeq" id="XP_020104316.1">
    <property type="nucleotide sequence ID" value="XM_020248727.1"/>
</dbReference>
<gene>
    <name evidence="3" type="primary">LOC109721239</name>
</gene>
<feature type="region of interest" description="Disordered" evidence="1">
    <location>
        <begin position="61"/>
        <end position="86"/>
    </location>
</feature>
<name>A0A6P5G6U1_ANACO</name>
<reference evidence="2" key="1">
    <citation type="journal article" date="2015" name="Nat. Genet.">
        <title>The pineapple genome and the evolution of CAM photosynthesis.</title>
        <authorList>
            <person name="Ming R."/>
            <person name="VanBuren R."/>
            <person name="Wai C.M."/>
            <person name="Tang H."/>
            <person name="Schatz M.C."/>
            <person name="Bowers J.E."/>
            <person name="Lyons E."/>
            <person name="Wang M.L."/>
            <person name="Chen J."/>
            <person name="Biggers E."/>
            <person name="Zhang J."/>
            <person name="Huang L."/>
            <person name="Zhang L."/>
            <person name="Miao W."/>
            <person name="Zhang J."/>
            <person name="Ye Z."/>
            <person name="Miao C."/>
            <person name="Lin Z."/>
            <person name="Wang H."/>
            <person name="Zhou H."/>
            <person name="Yim W.C."/>
            <person name="Priest H.D."/>
            <person name="Zheng C."/>
            <person name="Woodhouse M."/>
            <person name="Edger P.P."/>
            <person name="Guyot R."/>
            <person name="Guo H.B."/>
            <person name="Guo H."/>
            <person name="Zheng G."/>
            <person name="Singh R."/>
            <person name="Sharma A."/>
            <person name="Min X."/>
            <person name="Zheng Y."/>
            <person name="Lee H."/>
            <person name="Gurtowski J."/>
            <person name="Sedlazeck F.J."/>
            <person name="Harkess A."/>
            <person name="McKain M.R."/>
            <person name="Liao Z."/>
            <person name="Fang J."/>
            <person name="Liu J."/>
            <person name="Zhang X."/>
            <person name="Zhang Q."/>
            <person name="Hu W."/>
            <person name="Qin Y."/>
            <person name="Wang K."/>
            <person name="Chen L.Y."/>
            <person name="Shirley N."/>
            <person name="Lin Y.R."/>
            <person name="Liu L.Y."/>
            <person name="Hernandez A.G."/>
            <person name="Wright C.L."/>
            <person name="Bulone V."/>
            <person name="Tuskan G.A."/>
            <person name="Heath K."/>
            <person name="Zee F."/>
            <person name="Moore P.H."/>
            <person name="Sunkar R."/>
            <person name="Leebens-Mack J.H."/>
            <person name="Mockler T."/>
            <person name="Bennetzen J.L."/>
            <person name="Freeling M."/>
            <person name="Sankoff D."/>
            <person name="Paterson A.H."/>
            <person name="Zhu X."/>
            <person name="Yang X."/>
            <person name="Smith J.A."/>
            <person name="Cushman J.C."/>
            <person name="Paull R.E."/>
            <person name="Yu Q."/>
        </authorList>
    </citation>
    <scope>NUCLEOTIDE SEQUENCE [LARGE SCALE GENOMIC DNA]</scope>
    <source>
        <strain evidence="2">cv. F153</strain>
    </source>
</reference>
<feature type="compositionally biased region" description="Low complexity" evidence="1">
    <location>
        <begin position="71"/>
        <end position="86"/>
    </location>
</feature>
<accession>A0A6P5G6U1</accession>
<sequence>MEFLKKPSPSSDPRFSTPPPYMAELRIESSPSAVAFSEPCSYCGSRKRRCLHPATTARKKLLVLESPPSPSSSATSAADAGLSPSLSPLRPCPGSPYLRSKSFPPAASPSTSSCVVDPPIANPAAAAISPDPNATPHHPCCTPIPPISPPAAAPATPLHRSASCAADHAVISSAEKNKKEQVDGAATGAAVRVSVSCGCGVTREVVFVHSR</sequence>
<dbReference type="OrthoDB" id="693905at2759"/>
<proteinExistence type="predicted"/>
<reference evidence="3" key="2">
    <citation type="submission" date="2025-08" db="UniProtKB">
        <authorList>
            <consortium name="RefSeq"/>
        </authorList>
    </citation>
    <scope>IDENTIFICATION</scope>
    <source>
        <tissue evidence="3">Leaf</tissue>
    </source>
</reference>
<feature type="region of interest" description="Disordered" evidence="1">
    <location>
        <begin position="1"/>
        <end position="22"/>
    </location>
</feature>
<evidence type="ECO:0000313" key="3">
    <source>
        <dbReference type="RefSeq" id="XP_020104316.1"/>
    </source>
</evidence>
<dbReference type="AlphaFoldDB" id="A0A6P5G6U1"/>
<evidence type="ECO:0000256" key="1">
    <source>
        <dbReference type="SAM" id="MobiDB-lite"/>
    </source>
</evidence>
<organism evidence="2 3">
    <name type="scientific">Ananas comosus</name>
    <name type="common">Pineapple</name>
    <name type="synonym">Ananas ananas</name>
    <dbReference type="NCBI Taxonomy" id="4615"/>
    <lineage>
        <taxon>Eukaryota</taxon>
        <taxon>Viridiplantae</taxon>
        <taxon>Streptophyta</taxon>
        <taxon>Embryophyta</taxon>
        <taxon>Tracheophyta</taxon>
        <taxon>Spermatophyta</taxon>
        <taxon>Magnoliopsida</taxon>
        <taxon>Liliopsida</taxon>
        <taxon>Poales</taxon>
        <taxon>Bromeliaceae</taxon>
        <taxon>Bromelioideae</taxon>
        <taxon>Ananas</taxon>
    </lineage>
</organism>
<dbReference type="GeneID" id="109721239"/>
<protein>
    <submittedName>
        <fullName evidence="3">Lysine-rich arabinogalactan protein 19-like</fullName>
    </submittedName>
</protein>
<dbReference type="Proteomes" id="UP000515123">
    <property type="component" value="Linkage group 15"/>
</dbReference>
<keyword evidence="2" id="KW-1185">Reference proteome</keyword>